<dbReference type="GO" id="GO:0047632">
    <property type="term" value="F:agmatine deiminase activity"/>
    <property type="evidence" value="ECO:0007669"/>
    <property type="project" value="TreeGrafter"/>
</dbReference>
<dbReference type="GO" id="GO:0004668">
    <property type="term" value="F:protein-arginine deiminase activity"/>
    <property type="evidence" value="ECO:0007669"/>
    <property type="project" value="InterPro"/>
</dbReference>
<keyword evidence="3" id="KW-1185">Reference proteome</keyword>
<evidence type="ECO:0000313" key="2">
    <source>
        <dbReference type="EMBL" id="RUO77963.1"/>
    </source>
</evidence>
<reference evidence="2 3" key="1">
    <citation type="journal article" date="2011" name="Front. Microbiol.">
        <title>Genomic signatures of strain selection and enhancement in Bacillus atrophaeus var. globigii, a historical biowarfare simulant.</title>
        <authorList>
            <person name="Gibbons H.S."/>
            <person name="Broomall S.M."/>
            <person name="McNew L.A."/>
            <person name="Daligault H."/>
            <person name="Chapman C."/>
            <person name="Bruce D."/>
            <person name="Karavis M."/>
            <person name="Krepps M."/>
            <person name="McGregor P.A."/>
            <person name="Hong C."/>
            <person name="Park K.H."/>
            <person name="Akmal A."/>
            <person name="Feldman A."/>
            <person name="Lin J.S."/>
            <person name="Chang W.E."/>
            <person name="Higgs B.W."/>
            <person name="Demirev P."/>
            <person name="Lindquist J."/>
            <person name="Liem A."/>
            <person name="Fochler E."/>
            <person name="Read T.D."/>
            <person name="Tapia R."/>
            <person name="Johnson S."/>
            <person name="Bishop-Lilly K.A."/>
            <person name="Detter C."/>
            <person name="Han C."/>
            <person name="Sozhamannan S."/>
            <person name="Rosenzweig C.N."/>
            <person name="Skowronski E.W."/>
        </authorList>
    </citation>
    <scope>NUCLEOTIDE SEQUENCE [LARGE SCALE GENOMIC DNA]</scope>
    <source>
        <strain evidence="2 3">CL-SP19</strain>
    </source>
</reference>
<dbReference type="GO" id="GO:0009446">
    <property type="term" value="P:putrescine biosynthetic process"/>
    <property type="evidence" value="ECO:0007669"/>
    <property type="project" value="InterPro"/>
</dbReference>
<dbReference type="SUPFAM" id="SSF55909">
    <property type="entry name" value="Pentein"/>
    <property type="match status" value="1"/>
</dbReference>
<dbReference type="PANTHER" id="PTHR31377:SF0">
    <property type="entry name" value="AGMATINE DEIMINASE-RELATED"/>
    <property type="match status" value="1"/>
</dbReference>
<proteinExistence type="predicted"/>
<keyword evidence="1" id="KW-0378">Hydrolase</keyword>
<sequence>MRRWFKEYSAGQVCLLAEPYRSDVWRKNGEPAQARIKQLQQSISQFQPCSILPSTIGYDDIWLRDTLPLWHTIETCPEAADWRGWQPRFNGWGGVQSAYDKDATLATRLFKERVISQSFWVAENGTFSHNGEWLLIGFNSIKSRNPQLNESQLKRLLADTFEPLKPIFIETQLVADETGGHIDNLVLFVNDNTVIYSATNEPQHPDFVACQQLEKQLQELPDSINKIALPLPSPQPSRYFERCNITHSSGSLARTTELPLLCSYVNCIVLNQALIVPQYDLPEDQQVLERLQKAVPDTRMIPFNARELVLGGGGLHCVSYQLPLALAPLVNADVPCA</sequence>
<dbReference type="Gene3D" id="3.75.10.10">
    <property type="entry name" value="L-arginine/glycine Amidinotransferase, Chain A"/>
    <property type="match status" value="1"/>
</dbReference>
<evidence type="ECO:0000256" key="1">
    <source>
        <dbReference type="ARBA" id="ARBA00022801"/>
    </source>
</evidence>
<dbReference type="Proteomes" id="UP000287908">
    <property type="component" value="Unassembled WGS sequence"/>
</dbReference>
<dbReference type="AlphaFoldDB" id="A0A432ZJ81"/>
<accession>A0A432ZJ81</accession>
<gene>
    <name evidence="2" type="ORF">CWI81_05670</name>
</gene>
<dbReference type="RefSeq" id="WP_126784295.1">
    <property type="nucleotide sequence ID" value="NZ_PIQF01000001.1"/>
</dbReference>
<comment type="caution">
    <text evidence="2">The sequence shown here is derived from an EMBL/GenBank/DDBJ whole genome shotgun (WGS) entry which is preliminary data.</text>
</comment>
<name>A0A432ZJ81_9GAMM</name>
<evidence type="ECO:0000313" key="3">
    <source>
        <dbReference type="Proteomes" id="UP000287908"/>
    </source>
</evidence>
<dbReference type="EMBL" id="PIQF01000001">
    <property type="protein sequence ID" value="RUO77963.1"/>
    <property type="molecule type" value="Genomic_DNA"/>
</dbReference>
<dbReference type="InterPro" id="IPR007466">
    <property type="entry name" value="Peptidyl-Arg-deiminase_porph"/>
</dbReference>
<dbReference type="OrthoDB" id="9808013at2"/>
<dbReference type="PANTHER" id="PTHR31377">
    <property type="entry name" value="AGMATINE DEIMINASE-RELATED"/>
    <property type="match status" value="1"/>
</dbReference>
<organism evidence="2 3">
    <name type="scientific">Idiomarina seosinensis</name>
    <dbReference type="NCBI Taxonomy" id="281739"/>
    <lineage>
        <taxon>Bacteria</taxon>
        <taxon>Pseudomonadati</taxon>
        <taxon>Pseudomonadota</taxon>
        <taxon>Gammaproteobacteria</taxon>
        <taxon>Alteromonadales</taxon>
        <taxon>Idiomarinaceae</taxon>
        <taxon>Idiomarina</taxon>
    </lineage>
</organism>
<protein>
    <submittedName>
        <fullName evidence="2">Agmatine deiminase family protein</fullName>
    </submittedName>
</protein>
<dbReference type="Pfam" id="PF04371">
    <property type="entry name" value="PAD_porph"/>
    <property type="match status" value="1"/>
</dbReference>